<name>A0A1I4EDA2_9PROT</name>
<accession>A0A1I4EDA2</accession>
<gene>
    <name evidence="2" type="ORF">SAMN05216302_102726</name>
</gene>
<feature type="transmembrane region" description="Helical" evidence="1">
    <location>
        <begin position="244"/>
        <end position="267"/>
    </location>
</feature>
<organism evidence="2 3">
    <name type="scientific">Nitrosomonas aestuarii</name>
    <dbReference type="NCBI Taxonomy" id="52441"/>
    <lineage>
        <taxon>Bacteria</taxon>
        <taxon>Pseudomonadati</taxon>
        <taxon>Pseudomonadota</taxon>
        <taxon>Betaproteobacteria</taxon>
        <taxon>Nitrosomonadales</taxon>
        <taxon>Nitrosomonadaceae</taxon>
        <taxon>Nitrosomonas</taxon>
    </lineage>
</organism>
<keyword evidence="1" id="KW-0812">Transmembrane</keyword>
<sequence>MIDESQLQMYPRLFEIGNGMAVDLSHTQVNDIHPEPEILTQEPEVMGIILLFAFITSVLLFLYNLVPKNARPIIWVIAAVFGGVLVLYMFLRLQESSILQTFSFTNGTSTWPANAIRFCAFIIAISFFISLKKQLKKSNEKITEKFISLPQHHDRTLQLDEAPKQPGWLSLFFIDKWEETAVRTDKEKSVHFVDLWNCYRKMRGVKYCAIRVMTMLMLYVSCIILLIQTGFFEMPGIPGRGKDSYYTSAAILLLVISTYLILIFVIADITHLSSHFIMLLRTREVIWPQQVLSDYIKKYGASENESLAKNKLLMDLVNRLSGDVNSFIYYPFIILFLLILSRSHYFDNWHYTPFLFMVISCSSVIALGSAIRLRKAAIGARNHFLEKLNSIYWESITHEAQQKNREVHHGIKLLTEEISNLNTGPFQPIGRHPIVLSLLMPLGSVGGLYIIEYFLAAG</sequence>
<keyword evidence="1" id="KW-1133">Transmembrane helix</keyword>
<dbReference type="Proteomes" id="UP000199533">
    <property type="component" value="Unassembled WGS sequence"/>
</dbReference>
<protein>
    <submittedName>
        <fullName evidence="2">Uncharacterized protein</fullName>
    </submittedName>
</protein>
<dbReference type="EMBL" id="FOSP01000027">
    <property type="protein sequence ID" value="SFL03233.1"/>
    <property type="molecule type" value="Genomic_DNA"/>
</dbReference>
<evidence type="ECO:0000313" key="3">
    <source>
        <dbReference type="Proteomes" id="UP000199533"/>
    </source>
</evidence>
<proteinExistence type="predicted"/>
<feature type="transmembrane region" description="Helical" evidence="1">
    <location>
        <begin position="45"/>
        <end position="66"/>
    </location>
</feature>
<dbReference type="STRING" id="52441.SAMN05216302_102726"/>
<feature type="transmembrane region" description="Helical" evidence="1">
    <location>
        <begin position="111"/>
        <end position="131"/>
    </location>
</feature>
<feature type="transmembrane region" description="Helical" evidence="1">
    <location>
        <begin position="351"/>
        <end position="371"/>
    </location>
</feature>
<dbReference type="AlphaFoldDB" id="A0A1I4EDA2"/>
<keyword evidence="1" id="KW-0472">Membrane</keyword>
<evidence type="ECO:0000256" key="1">
    <source>
        <dbReference type="SAM" id="Phobius"/>
    </source>
</evidence>
<reference evidence="3" key="1">
    <citation type="submission" date="2016-10" db="EMBL/GenBank/DDBJ databases">
        <authorList>
            <person name="Varghese N."/>
            <person name="Submissions S."/>
        </authorList>
    </citation>
    <scope>NUCLEOTIDE SEQUENCE [LARGE SCALE GENOMIC DNA]</scope>
    <source>
        <strain evidence="3">Nm69</strain>
    </source>
</reference>
<keyword evidence="3" id="KW-1185">Reference proteome</keyword>
<evidence type="ECO:0000313" key="2">
    <source>
        <dbReference type="EMBL" id="SFL03233.1"/>
    </source>
</evidence>
<feature type="transmembrane region" description="Helical" evidence="1">
    <location>
        <begin position="209"/>
        <end position="232"/>
    </location>
</feature>
<feature type="transmembrane region" description="Helical" evidence="1">
    <location>
        <begin position="434"/>
        <end position="456"/>
    </location>
</feature>
<feature type="transmembrane region" description="Helical" evidence="1">
    <location>
        <begin position="327"/>
        <end position="345"/>
    </location>
</feature>
<dbReference type="RefSeq" id="WP_090701575.1">
    <property type="nucleotide sequence ID" value="NZ_FOSP01000027.1"/>
</dbReference>
<feature type="transmembrane region" description="Helical" evidence="1">
    <location>
        <begin position="73"/>
        <end position="91"/>
    </location>
</feature>